<dbReference type="GeneID" id="82549564"/>
<dbReference type="AlphaFoldDB" id="A0A8D4MYL9"/>
<organism evidence="2 3">
    <name type="scientific">Yersinia rochesterensis</name>
    <dbReference type="NCBI Taxonomy" id="1604335"/>
    <lineage>
        <taxon>Bacteria</taxon>
        <taxon>Pseudomonadati</taxon>
        <taxon>Pseudomonadota</taxon>
        <taxon>Gammaproteobacteria</taxon>
        <taxon>Enterobacterales</taxon>
        <taxon>Yersiniaceae</taxon>
        <taxon>Yersinia</taxon>
    </lineage>
</organism>
<dbReference type="InterPro" id="IPR014547">
    <property type="entry name" value="UCP028477"/>
</dbReference>
<evidence type="ECO:0000313" key="3">
    <source>
        <dbReference type="Proteomes" id="UP000265864"/>
    </source>
</evidence>
<sequence length="275" mass="31233">MRRLIVNTLGILAFSLSLSLISPVMAQSTDCDYKTPAAQNVASTMASAQMLKDTLNQRDDKVVVLVRQGQDMARHNLRYSHAAWAVRRPSGHWQIYHNLNECGTAHSSLYVQGLYEFLSDGLVRKEIAILRLSSPLQERLITVLADPQRINLLHSQRYNLAAYPFSGPYQNSNGWLLEVFALANQPNVWSRNDARSWLKQQDYQPSELDTTFIERTSARLFTRHISLDDQPVSLIDNGKIQINSGDSVIRFVARYSQPIKNCSHKDWGETVCVFP</sequence>
<dbReference type="RefSeq" id="WP_120011046.1">
    <property type="nucleotide sequence ID" value="NZ_CP032482.1"/>
</dbReference>
<protein>
    <submittedName>
        <fullName evidence="2">DUF2145 domain-containing protein</fullName>
    </submittedName>
</protein>
<proteinExistence type="predicted"/>
<dbReference type="EMBL" id="CP032482">
    <property type="protein sequence ID" value="AYD42624.1"/>
    <property type="molecule type" value="Genomic_DNA"/>
</dbReference>
<reference evidence="2 3" key="1">
    <citation type="submission" date="2018-09" db="EMBL/GenBank/DDBJ databases">
        <title>Yersinia kristensenii subsp. rochesterensis subsp. nov., Isolated from Human Feces.</title>
        <authorList>
            <person name="Cunningham S.A."/>
            <person name="Jeraldo P."/>
            <person name="Patel R."/>
        </authorList>
    </citation>
    <scope>NUCLEOTIDE SEQUENCE [LARGE SCALE GENOMIC DNA]</scope>
    <source>
        <strain evidence="2 3">ATCC BAA-2637</strain>
    </source>
</reference>
<dbReference type="PIRSF" id="PIRSF028477">
    <property type="entry name" value="UCP028477"/>
    <property type="match status" value="1"/>
</dbReference>
<keyword evidence="1" id="KW-0732">Signal</keyword>
<feature type="signal peptide" evidence="1">
    <location>
        <begin position="1"/>
        <end position="26"/>
    </location>
</feature>
<gene>
    <name evidence="2" type="ORF">DXZ79_01990</name>
</gene>
<accession>A0A8D4MYL9</accession>
<evidence type="ECO:0000313" key="2">
    <source>
        <dbReference type="EMBL" id="AYD42624.1"/>
    </source>
</evidence>
<dbReference type="Proteomes" id="UP000265864">
    <property type="component" value="Chromosome"/>
</dbReference>
<evidence type="ECO:0000256" key="1">
    <source>
        <dbReference type="SAM" id="SignalP"/>
    </source>
</evidence>
<dbReference type="Pfam" id="PF09916">
    <property type="entry name" value="DUF2145"/>
    <property type="match status" value="1"/>
</dbReference>
<feature type="chain" id="PRO_5034482348" evidence="1">
    <location>
        <begin position="27"/>
        <end position="275"/>
    </location>
</feature>
<name>A0A8D4MYL9_9GAMM</name>